<name>A0ABU6QPL9_9FABA</name>
<evidence type="ECO:0008006" key="4">
    <source>
        <dbReference type="Google" id="ProtNLM"/>
    </source>
</evidence>
<keyword evidence="3" id="KW-1185">Reference proteome</keyword>
<dbReference type="PANTHER" id="PTHR33680">
    <property type="entry name" value="OS07G0190500 PROTEIN"/>
    <property type="match status" value="1"/>
</dbReference>
<evidence type="ECO:0000256" key="1">
    <source>
        <dbReference type="SAM" id="MobiDB-lite"/>
    </source>
</evidence>
<accession>A0ABU6QPL9</accession>
<gene>
    <name evidence="2" type="ORF">PIB30_067353</name>
</gene>
<comment type="caution">
    <text evidence="2">The sequence shown here is derived from an EMBL/GenBank/DDBJ whole genome shotgun (WGS) entry which is preliminary data.</text>
</comment>
<evidence type="ECO:0000313" key="3">
    <source>
        <dbReference type="Proteomes" id="UP001341840"/>
    </source>
</evidence>
<feature type="compositionally biased region" description="Polar residues" evidence="1">
    <location>
        <begin position="1"/>
        <end position="12"/>
    </location>
</feature>
<dbReference type="Proteomes" id="UP001341840">
    <property type="component" value="Unassembled WGS sequence"/>
</dbReference>
<reference evidence="2 3" key="1">
    <citation type="journal article" date="2023" name="Plants (Basel)">
        <title>Bridging the Gap: Combining Genomics and Transcriptomics Approaches to Understand Stylosanthes scabra, an Orphan Legume from the Brazilian Caatinga.</title>
        <authorList>
            <person name="Ferreira-Neto J.R.C."/>
            <person name="da Silva M.D."/>
            <person name="Binneck E."/>
            <person name="de Melo N.F."/>
            <person name="da Silva R.H."/>
            <person name="de Melo A.L.T.M."/>
            <person name="Pandolfi V."/>
            <person name="Bustamante F.O."/>
            <person name="Brasileiro-Vidal A.C."/>
            <person name="Benko-Iseppon A.M."/>
        </authorList>
    </citation>
    <scope>NUCLEOTIDE SEQUENCE [LARGE SCALE GENOMIC DNA]</scope>
    <source>
        <tissue evidence="2">Leaves</tissue>
    </source>
</reference>
<dbReference type="PANTHER" id="PTHR33680:SF1">
    <property type="entry name" value="OS05G0489500 PROTEIN"/>
    <property type="match status" value="1"/>
</dbReference>
<organism evidence="2 3">
    <name type="scientific">Stylosanthes scabra</name>
    <dbReference type="NCBI Taxonomy" id="79078"/>
    <lineage>
        <taxon>Eukaryota</taxon>
        <taxon>Viridiplantae</taxon>
        <taxon>Streptophyta</taxon>
        <taxon>Embryophyta</taxon>
        <taxon>Tracheophyta</taxon>
        <taxon>Spermatophyta</taxon>
        <taxon>Magnoliopsida</taxon>
        <taxon>eudicotyledons</taxon>
        <taxon>Gunneridae</taxon>
        <taxon>Pentapetalae</taxon>
        <taxon>rosids</taxon>
        <taxon>fabids</taxon>
        <taxon>Fabales</taxon>
        <taxon>Fabaceae</taxon>
        <taxon>Papilionoideae</taxon>
        <taxon>50 kb inversion clade</taxon>
        <taxon>dalbergioids sensu lato</taxon>
        <taxon>Dalbergieae</taxon>
        <taxon>Pterocarpus clade</taxon>
        <taxon>Stylosanthes</taxon>
    </lineage>
</organism>
<protein>
    <recommendedName>
        <fullName evidence="4">Zinc finger GRF-type domain-containing protein</fullName>
    </recommendedName>
</protein>
<evidence type="ECO:0000313" key="2">
    <source>
        <dbReference type="EMBL" id="MED6113044.1"/>
    </source>
</evidence>
<proteinExistence type="predicted"/>
<feature type="region of interest" description="Disordered" evidence="1">
    <location>
        <begin position="1"/>
        <end position="33"/>
    </location>
</feature>
<dbReference type="EMBL" id="JASCZI010000702">
    <property type="protein sequence ID" value="MED6113044.1"/>
    <property type="molecule type" value="Genomic_DNA"/>
</dbReference>
<sequence>MDSDRAASSQRWSAGAGRSDRSSSIQGVYVPTPEEERPGEVALKCHCGVYAIPYLSRTESNPNRLFFGCPFFKARLTHYKFFMWLDVYTARVVRATKLPPLPSGNSDKRGAPMYRFKKAQGHARLDYSNDTIINVCNGATIKMEERTSINVTFVHHHDNVVAAILPEPRRNSRSTSKSSGSKH</sequence>